<evidence type="ECO:0000259" key="1">
    <source>
        <dbReference type="Pfam" id="PF03551"/>
    </source>
</evidence>
<gene>
    <name evidence="2" type="ORF">SPACI_018540</name>
</gene>
<protein>
    <recommendedName>
        <fullName evidence="1">Transcription regulator PadR N-terminal domain-containing protein</fullName>
    </recommendedName>
</protein>
<dbReference type="Pfam" id="PF03551">
    <property type="entry name" value="PadR"/>
    <property type="match status" value="1"/>
</dbReference>
<dbReference type="Proteomes" id="UP000216052">
    <property type="component" value="Chromosome"/>
</dbReference>
<keyword evidence="3" id="KW-1185">Reference proteome</keyword>
<organism evidence="2 3">
    <name type="scientific">Sporomusa acidovorans (strain ATCC 49682 / DSM 3132 / Mol)</name>
    <dbReference type="NCBI Taxonomy" id="1123286"/>
    <lineage>
        <taxon>Bacteria</taxon>
        <taxon>Bacillati</taxon>
        <taxon>Bacillota</taxon>
        <taxon>Negativicutes</taxon>
        <taxon>Selenomonadales</taxon>
        <taxon>Sporomusaceae</taxon>
        <taxon>Sporomusa</taxon>
    </lineage>
</organism>
<dbReference type="PANTHER" id="PTHR33169:SF14">
    <property type="entry name" value="TRANSCRIPTIONAL REGULATOR RV3488"/>
    <property type="match status" value="1"/>
</dbReference>
<dbReference type="InterPro" id="IPR052509">
    <property type="entry name" value="Metal_resp_DNA-bind_regulator"/>
</dbReference>
<dbReference type="SUPFAM" id="SSF46785">
    <property type="entry name" value="Winged helix' DNA-binding domain"/>
    <property type="match status" value="1"/>
</dbReference>
<reference evidence="2" key="1">
    <citation type="submission" date="2024-05" db="EMBL/GenBank/DDBJ databases">
        <title>Isolation and characterization of Sporomusa carbonis sp. nov., a carboxydotrophic hydrogenogen in the genus of Sporomusa isolated from a charcoal burning pile.</title>
        <authorList>
            <person name="Boeer T."/>
            <person name="Rosenbaum F."/>
            <person name="Eysell L."/>
            <person name="Mueller V."/>
            <person name="Daniel R."/>
            <person name="Poehlein A."/>
        </authorList>
    </citation>
    <scope>NUCLEOTIDE SEQUENCE [LARGE SCALE GENOMIC DNA]</scope>
    <source>
        <strain evidence="2">DSM 3132</strain>
    </source>
</reference>
<dbReference type="RefSeq" id="WP_093798215.1">
    <property type="nucleotide sequence ID" value="NZ_CP155571.1"/>
</dbReference>
<proteinExistence type="predicted"/>
<dbReference type="Gene3D" id="1.10.10.10">
    <property type="entry name" value="Winged helix-like DNA-binding domain superfamily/Winged helix DNA-binding domain"/>
    <property type="match status" value="1"/>
</dbReference>
<evidence type="ECO:0000313" key="2">
    <source>
        <dbReference type="EMBL" id="XFO71813.1"/>
    </source>
</evidence>
<name>A0ABZ3J0F2_SPOA4</name>
<dbReference type="EMBL" id="CP155571">
    <property type="protein sequence ID" value="XFO71813.1"/>
    <property type="molecule type" value="Genomic_DNA"/>
</dbReference>
<accession>A0ABZ3J0F2</accession>
<dbReference type="InterPro" id="IPR036388">
    <property type="entry name" value="WH-like_DNA-bd_sf"/>
</dbReference>
<dbReference type="PANTHER" id="PTHR33169">
    <property type="entry name" value="PADR-FAMILY TRANSCRIPTIONAL REGULATOR"/>
    <property type="match status" value="1"/>
</dbReference>
<feature type="domain" description="Transcription regulator PadR N-terminal" evidence="1">
    <location>
        <begin position="13"/>
        <end position="85"/>
    </location>
</feature>
<sequence>MNKKYGRHTPAFLLLFLAQKPSYGAALLAKMKGELPYCFADSAIVYRSLQDMEKQGLLETKWKIIEGGQPQKWYKITPKGISALADFAIDIKQRRENLDFFLARYNEVIKEEQN</sequence>
<dbReference type="InterPro" id="IPR036390">
    <property type="entry name" value="WH_DNA-bd_sf"/>
</dbReference>
<dbReference type="InterPro" id="IPR005149">
    <property type="entry name" value="Tscrpt_reg_PadR_N"/>
</dbReference>
<evidence type="ECO:0000313" key="3">
    <source>
        <dbReference type="Proteomes" id="UP000216052"/>
    </source>
</evidence>